<keyword evidence="2" id="KW-1185">Reference proteome</keyword>
<comment type="caution">
    <text evidence="1">The sequence shown here is derived from an EMBL/GenBank/DDBJ whole genome shotgun (WGS) entry which is preliminary data.</text>
</comment>
<dbReference type="AlphaFoldDB" id="A0A0P7AXC3"/>
<organism evidence="1 2">
    <name type="scientific">Croceitalea dokdonensis DOKDO 023</name>
    <dbReference type="NCBI Taxonomy" id="1300341"/>
    <lineage>
        <taxon>Bacteria</taxon>
        <taxon>Pseudomonadati</taxon>
        <taxon>Bacteroidota</taxon>
        <taxon>Flavobacteriia</taxon>
        <taxon>Flavobacteriales</taxon>
        <taxon>Flavobacteriaceae</taxon>
        <taxon>Croceitalea</taxon>
    </lineage>
</organism>
<proteinExistence type="predicted"/>
<dbReference type="Proteomes" id="UP000050280">
    <property type="component" value="Unassembled WGS sequence"/>
</dbReference>
<reference evidence="1 2" key="1">
    <citation type="submission" date="2015-09" db="EMBL/GenBank/DDBJ databases">
        <title>Genome sequence of the marine flavobacterium Croceitalea dokdonensis DOKDO 023 that contains proton- and sodium-pumping rhodopsins.</title>
        <authorList>
            <person name="Kwon S.-K."/>
            <person name="Lee H.K."/>
            <person name="Kwak M.-J."/>
            <person name="Kim J.F."/>
        </authorList>
    </citation>
    <scope>NUCLEOTIDE SEQUENCE [LARGE SCALE GENOMIC DNA]</scope>
    <source>
        <strain evidence="1 2">DOKDO 023</strain>
    </source>
</reference>
<gene>
    <name evidence="1" type="ORF">I595_1242</name>
</gene>
<evidence type="ECO:0000313" key="1">
    <source>
        <dbReference type="EMBL" id="KPM32815.1"/>
    </source>
</evidence>
<name>A0A0P7AXC3_9FLAO</name>
<sequence length="100" mass="11643">MLVLAATSYTAMGNHNNDRVEQMSEADRAAFIRTVEFVEVDEEPELGYEVLQYLPDDFDAFKGMIFDMREIHFHDVWDDANQEDEPEMDLLETFSPYVGQ</sequence>
<dbReference type="STRING" id="1300341.I595_1242"/>
<accession>A0A0P7AXC3</accession>
<evidence type="ECO:0000313" key="2">
    <source>
        <dbReference type="Proteomes" id="UP000050280"/>
    </source>
</evidence>
<dbReference type="EMBL" id="LDJX01000002">
    <property type="protein sequence ID" value="KPM32815.1"/>
    <property type="molecule type" value="Genomic_DNA"/>
</dbReference>
<protein>
    <submittedName>
        <fullName evidence="1">Uncharacterized protein</fullName>
    </submittedName>
</protein>